<gene>
    <name evidence="2" type="ORF">GE061_015247</name>
</gene>
<feature type="compositionally biased region" description="Polar residues" evidence="1">
    <location>
        <begin position="23"/>
        <end position="39"/>
    </location>
</feature>
<evidence type="ECO:0000313" key="3">
    <source>
        <dbReference type="Proteomes" id="UP000466442"/>
    </source>
</evidence>
<protein>
    <submittedName>
        <fullName evidence="2">Uncharacterized protein</fullName>
    </submittedName>
</protein>
<evidence type="ECO:0000256" key="1">
    <source>
        <dbReference type="SAM" id="MobiDB-lite"/>
    </source>
</evidence>
<reference evidence="2" key="1">
    <citation type="journal article" date="2021" name="Mol. Ecol. Resour.">
        <title>Apolygus lucorum genome provides insights into omnivorousness and mesophyll feeding.</title>
        <authorList>
            <person name="Liu Y."/>
            <person name="Liu H."/>
            <person name="Wang H."/>
            <person name="Huang T."/>
            <person name="Liu B."/>
            <person name="Yang B."/>
            <person name="Yin L."/>
            <person name="Li B."/>
            <person name="Zhang Y."/>
            <person name="Zhang S."/>
            <person name="Jiang F."/>
            <person name="Zhang X."/>
            <person name="Ren Y."/>
            <person name="Wang B."/>
            <person name="Wang S."/>
            <person name="Lu Y."/>
            <person name="Wu K."/>
            <person name="Fan W."/>
            <person name="Wang G."/>
        </authorList>
    </citation>
    <scope>NUCLEOTIDE SEQUENCE</scope>
    <source>
        <strain evidence="2">12Hb</strain>
    </source>
</reference>
<dbReference type="Proteomes" id="UP000466442">
    <property type="component" value="Unassembled WGS sequence"/>
</dbReference>
<keyword evidence="3" id="KW-1185">Reference proteome</keyword>
<feature type="region of interest" description="Disordered" evidence="1">
    <location>
        <begin position="18"/>
        <end position="39"/>
    </location>
</feature>
<comment type="caution">
    <text evidence="2">The sequence shown here is derived from an EMBL/GenBank/DDBJ whole genome shotgun (WGS) entry which is preliminary data.</text>
</comment>
<dbReference type="EMBL" id="WIXP02000006">
    <property type="protein sequence ID" value="KAF6209500.1"/>
    <property type="molecule type" value="Genomic_DNA"/>
</dbReference>
<dbReference type="AlphaFoldDB" id="A0A8S9XKD8"/>
<evidence type="ECO:0000313" key="2">
    <source>
        <dbReference type="EMBL" id="KAF6209500.1"/>
    </source>
</evidence>
<proteinExistence type="predicted"/>
<name>A0A8S9XKD8_APOLU</name>
<accession>A0A8S9XKD8</accession>
<organism evidence="2 3">
    <name type="scientific">Apolygus lucorum</name>
    <name type="common">Small green plant bug</name>
    <name type="synonym">Lygocoris lucorum</name>
    <dbReference type="NCBI Taxonomy" id="248454"/>
    <lineage>
        <taxon>Eukaryota</taxon>
        <taxon>Metazoa</taxon>
        <taxon>Ecdysozoa</taxon>
        <taxon>Arthropoda</taxon>
        <taxon>Hexapoda</taxon>
        <taxon>Insecta</taxon>
        <taxon>Pterygota</taxon>
        <taxon>Neoptera</taxon>
        <taxon>Paraneoptera</taxon>
        <taxon>Hemiptera</taxon>
        <taxon>Heteroptera</taxon>
        <taxon>Panheteroptera</taxon>
        <taxon>Cimicomorpha</taxon>
        <taxon>Miridae</taxon>
        <taxon>Mirini</taxon>
        <taxon>Apolygus</taxon>
    </lineage>
</organism>
<sequence length="122" mass="13614">MRSSIYSTAADKTCTCEIPRPQRSLSSTELETDSASTTTSGTFVDLQVGECFPDDDDSVDLTPSEESSAESAVFDPTKIKWISNASDPLSRQHHRRRTGRERDRQNCCPLGHSQYLRQVNTN</sequence>
<feature type="region of interest" description="Disordered" evidence="1">
    <location>
        <begin position="54"/>
        <end position="112"/>
    </location>
</feature>